<sequence>MPLPTSGAIPFVIGNEAQAGSSSSSKTAFLIKFPEEIWDSLQNGAAGSGSGSVSGKMSPNGSASGSGMRVSVAADGRMTLNIPNLPPIPLDSRSTGTSSEIHTYNPSNPSLSLSATASTRLSIPLSSASTARAADKLKAQNEAIERERKERAIRVEGSAPPSKSRPSGVPASLSAASASMGRTHSSPQITASTSASASGGAHVGTSSGAGQPMIPLKTRVMQLLALGPTTVSDIVRRVGGDEQNVMRVVNVVGRAFSTHPPTYTLLPNQYSKIKIGPGQWKYTYAEQQQVIRLAREAFDELGLEADAEERIELDRKEQEALNGYHSAASSSTSGSQAQPQAHADKTSSSGANVGSTLPVPPHTNVHTSSKPNSKGKRTESPAPTPSTSIAAASTSVTTKKSTTAKSKNAGPQSKIARERAKFMAERGRATSAPNARAADGAASPRTAPTPVQASDTEDNKPIKKTQKAKDKGKERPKEHKEPKTAENAENGRRRGSKSRDYSSDEEDEDEPEHGRGKGRLTNANPARNGDDASAPAKTIKTKPDGNAPEKERPSLRDKVRERDKAKIEQQERERERERERGSSKRRHIESSEEGEEEEEEEEGAIREHKVVSNRENGDGEEGEIRGRPKTKVNRDHQSPTHKRKPPPPELKLNGATPPSSTLASATGSTANGSSSKALATTIPHPASAPLPRTSGRDRYGDGDRDIEPDPESLRERYEELFPAYQQLTKKLAKVHQSAESEAGLQGVSEEEVGKLVKRWEKWHNELAEIRRWFGDA</sequence>
<dbReference type="InterPro" id="IPR042065">
    <property type="entry name" value="E3_ELL-like"/>
</dbReference>
<protein>
    <recommendedName>
        <fullName evidence="4">RNA polymerase II elongation factor ELL N-terminal domain-containing protein</fullName>
    </recommendedName>
</protein>
<gene>
    <name evidence="2" type="ORF">I316_00640</name>
</gene>
<feature type="region of interest" description="Disordered" evidence="1">
    <location>
        <begin position="43"/>
        <end position="68"/>
    </location>
</feature>
<reference evidence="3" key="2">
    <citation type="submission" date="2013-12" db="EMBL/GenBank/DDBJ databases">
        <title>Evolution of pathogenesis and genome organization in the Tremellales.</title>
        <authorList>
            <person name="Cuomo C."/>
            <person name="Litvintseva A."/>
            <person name="Heitman J."/>
            <person name="Chen Y."/>
            <person name="Sun S."/>
            <person name="Springer D."/>
            <person name="Dromer F."/>
            <person name="Young S."/>
            <person name="Zeng Q."/>
            <person name="Chapman S."/>
            <person name="Gujja S."/>
            <person name="Saif S."/>
            <person name="Birren B."/>
        </authorList>
    </citation>
    <scope>NUCLEOTIDE SEQUENCE [LARGE SCALE GENOMIC DNA]</scope>
    <source>
        <strain evidence="3">BCC8398</strain>
    </source>
</reference>
<name>A0A1B9H2L6_9TREE</name>
<feature type="compositionally biased region" description="Basic and acidic residues" evidence="1">
    <location>
        <begin position="457"/>
        <end position="502"/>
    </location>
</feature>
<feature type="compositionally biased region" description="Low complexity" evidence="1">
    <location>
        <begin position="326"/>
        <end position="341"/>
    </location>
</feature>
<feature type="compositionally biased region" description="Polar residues" evidence="1">
    <location>
        <begin position="174"/>
        <end position="189"/>
    </location>
</feature>
<evidence type="ECO:0008006" key="4">
    <source>
        <dbReference type="Google" id="ProtNLM"/>
    </source>
</evidence>
<accession>A0A1B9H2L6</accession>
<dbReference type="EMBL" id="KV700122">
    <property type="protein sequence ID" value="OCF37515.1"/>
    <property type="molecule type" value="Genomic_DNA"/>
</dbReference>
<feature type="compositionally biased region" description="Acidic residues" evidence="1">
    <location>
        <begin position="591"/>
        <end position="602"/>
    </location>
</feature>
<feature type="region of interest" description="Disordered" evidence="1">
    <location>
        <begin position="83"/>
        <end position="113"/>
    </location>
</feature>
<feature type="region of interest" description="Disordered" evidence="1">
    <location>
        <begin position="321"/>
        <end position="717"/>
    </location>
</feature>
<feature type="region of interest" description="Disordered" evidence="1">
    <location>
        <begin position="143"/>
        <end position="212"/>
    </location>
</feature>
<feature type="compositionally biased region" description="Basic and acidic residues" evidence="1">
    <location>
        <begin position="541"/>
        <end position="582"/>
    </location>
</feature>
<feature type="compositionally biased region" description="Basic and acidic residues" evidence="1">
    <location>
        <begin position="603"/>
        <end position="638"/>
    </location>
</feature>
<dbReference type="Gene3D" id="1.10.10.2670">
    <property type="entry name" value="E3 ubiquitin-protein ligase"/>
    <property type="match status" value="1"/>
</dbReference>
<reference evidence="2 3" key="1">
    <citation type="submission" date="2013-07" db="EMBL/GenBank/DDBJ databases">
        <title>The Genome Sequence of Cryptococcus heveanensis BCC8398.</title>
        <authorList>
            <consortium name="The Broad Institute Genome Sequencing Platform"/>
            <person name="Cuomo C."/>
            <person name="Litvintseva A."/>
            <person name="Chen Y."/>
            <person name="Heitman J."/>
            <person name="Sun S."/>
            <person name="Springer D."/>
            <person name="Dromer F."/>
            <person name="Young S.K."/>
            <person name="Zeng Q."/>
            <person name="Gargeya S."/>
            <person name="Fitzgerald M."/>
            <person name="Abouelleil A."/>
            <person name="Alvarado L."/>
            <person name="Berlin A.M."/>
            <person name="Chapman S.B."/>
            <person name="Dewar J."/>
            <person name="Goldberg J."/>
            <person name="Griggs A."/>
            <person name="Gujja S."/>
            <person name="Hansen M."/>
            <person name="Howarth C."/>
            <person name="Imamovic A."/>
            <person name="Larimer J."/>
            <person name="McCowan C."/>
            <person name="Murphy C."/>
            <person name="Pearson M."/>
            <person name="Priest M."/>
            <person name="Roberts A."/>
            <person name="Saif S."/>
            <person name="Shea T."/>
            <person name="Sykes S."/>
            <person name="Wortman J."/>
            <person name="Nusbaum C."/>
            <person name="Birren B."/>
        </authorList>
    </citation>
    <scope>NUCLEOTIDE SEQUENCE [LARGE SCALE GENOMIC DNA]</scope>
    <source>
        <strain evidence="2 3">BCC8398</strain>
    </source>
</reference>
<evidence type="ECO:0000313" key="3">
    <source>
        <dbReference type="Proteomes" id="UP000092666"/>
    </source>
</evidence>
<evidence type="ECO:0000313" key="2">
    <source>
        <dbReference type="EMBL" id="OCF37515.1"/>
    </source>
</evidence>
<dbReference type="AlphaFoldDB" id="A0A1B9H2L6"/>
<feature type="compositionally biased region" description="Low complexity" evidence="1">
    <location>
        <begin position="385"/>
        <end position="407"/>
    </location>
</feature>
<organism evidence="2 3">
    <name type="scientific">Kwoniella heveanensis BCC8398</name>
    <dbReference type="NCBI Taxonomy" id="1296120"/>
    <lineage>
        <taxon>Eukaryota</taxon>
        <taxon>Fungi</taxon>
        <taxon>Dikarya</taxon>
        <taxon>Basidiomycota</taxon>
        <taxon>Agaricomycotina</taxon>
        <taxon>Tremellomycetes</taxon>
        <taxon>Tremellales</taxon>
        <taxon>Cryptococcaceae</taxon>
        <taxon>Kwoniella</taxon>
    </lineage>
</organism>
<proteinExistence type="predicted"/>
<keyword evidence="3" id="KW-1185">Reference proteome</keyword>
<dbReference type="OrthoDB" id="2587563at2759"/>
<feature type="compositionally biased region" description="Low complexity" evidence="1">
    <location>
        <begin position="190"/>
        <end position="210"/>
    </location>
</feature>
<feature type="compositionally biased region" description="Polar residues" evidence="1">
    <location>
        <begin position="92"/>
        <end position="104"/>
    </location>
</feature>
<dbReference type="InterPro" id="IPR036390">
    <property type="entry name" value="WH_DNA-bd_sf"/>
</dbReference>
<feature type="compositionally biased region" description="Basic and acidic residues" evidence="1">
    <location>
        <begin position="143"/>
        <end position="154"/>
    </location>
</feature>
<dbReference type="SUPFAM" id="SSF46785">
    <property type="entry name" value="Winged helix' DNA-binding domain"/>
    <property type="match status" value="1"/>
</dbReference>
<feature type="compositionally biased region" description="Low complexity" evidence="1">
    <location>
        <begin position="654"/>
        <end position="675"/>
    </location>
</feature>
<feature type="compositionally biased region" description="Polar residues" evidence="1">
    <location>
        <begin position="346"/>
        <end position="355"/>
    </location>
</feature>
<feature type="compositionally biased region" description="Basic and acidic residues" evidence="1">
    <location>
        <begin position="694"/>
        <end position="717"/>
    </location>
</feature>
<evidence type="ECO:0000256" key="1">
    <source>
        <dbReference type="SAM" id="MobiDB-lite"/>
    </source>
</evidence>
<feature type="compositionally biased region" description="Basic and acidic residues" evidence="1">
    <location>
        <begin position="415"/>
        <end position="428"/>
    </location>
</feature>
<dbReference type="Proteomes" id="UP000092666">
    <property type="component" value="Unassembled WGS sequence"/>
</dbReference>